<dbReference type="GO" id="GO:0005524">
    <property type="term" value="F:ATP binding"/>
    <property type="evidence" value="ECO:0007669"/>
    <property type="project" value="UniProtKB-KW"/>
</dbReference>
<dbReference type="GO" id="GO:0016887">
    <property type="term" value="F:ATP hydrolysis activity"/>
    <property type="evidence" value="ECO:0007669"/>
    <property type="project" value="InterPro"/>
</dbReference>
<dbReference type="Pfam" id="PF00005">
    <property type="entry name" value="ABC_tran"/>
    <property type="match status" value="1"/>
</dbReference>
<dbReference type="Gene3D" id="3.40.50.300">
    <property type="entry name" value="P-loop containing nucleotide triphosphate hydrolases"/>
    <property type="match status" value="1"/>
</dbReference>
<evidence type="ECO:0000256" key="4">
    <source>
        <dbReference type="ARBA" id="ARBA00022840"/>
    </source>
</evidence>
<dbReference type="GO" id="GO:0043190">
    <property type="term" value="C:ATP-binding cassette (ABC) transporter complex"/>
    <property type="evidence" value="ECO:0007669"/>
    <property type="project" value="TreeGrafter"/>
</dbReference>
<dbReference type="CDD" id="cd03225">
    <property type="entry name" value="ABC_cobalt_CbiO_domain1"/>
    <property type="match status" value="1"/>
</dbReference>
<dbReference type="SUPFAM" id="SSF52540">
    <property type="entry name" value="P-loop containing nucleoside triphosphate hydrolases"/>
    <property type="match status" value="1"/>
</dbReference>
<dbReference type="PROSITE" id="PS00211">
    <property type="entry name" value="ABC_TRANSPORTER_1"/>
    <property type="match status" value="1"/>
</dbReference>
<dbReference type="GO" id="GO:0042626">
    <property type="term" value="F:ATPase-coupled transmembrane transporter activity"/>
    <property type="evidence" value="ECO:0007669"/>
    <property type="project" value="TreeGrafter"/>
</dbReference>
<keyword evidence="3" id="KW-0547">Nucleotide-binding</keyword>
<dbReference type="SMART" id="SM00382">
    <property type="entry name" value="AAA"/>
    <property type="match status" value="1"/>
</dbReference>
<reference evidence="6 7" key="1">
    <citation type="submission" date="2019-01" db="EMBL/GenBank/DDBJ databases">
        <title>Geovibrio thiophilus DSM 11263, complete genome.</title>
        <authorList>
            <person name="Spring S."/>
            <person name="Bunk B."/>
            <person name="Sproer C."/>
        </authorList>
    </citation>
    <scope>NUCLEOTIDE SEQUENCE [LARGE SCALE GENOMIC DNA]</scope>
    <source>
        <strain evidence="6 7">DSM 11263</strain>
    </source>
</reference>
<dbReference type="InterPro" id="IPR003593">
    <property type="entry name" value="AAA+_ATPase"/>
</dbReference>
<dbReference type="KEGG" id="gtl:EP073_01845"/>
<dbReference type="RefSeq" id="WP_128465469.1">
    <property type="nucleotide sequence ID" value="NZ_CP035108.1"/>
</dbReference>
<accession>A0A3R5XW92</accession>
<dbReference type="PANTHER" id="PTHR43553">
    <property type="entry name" value="HEAVY METAL TRANSPORTER"/>
    <property type="match status" value="1"/>
</dbReference>
<dbReference type="InterPro" id="IPR003439">
    <property type="entry name" value="ABC_transporter-like_ATP-bd"/>
</dbReference>
<keyword evidence="7" id="KW-1185">Reference proteome</keyword>
<comment type="similarity">
    <text evidence="1">Belongs to the ABC transporter superfamily.</text>
</comment>
<evidence type="ECO:0000256" key="3">
    <source>
        <dbReference type="ARBA" id="ARBA00022741"/>
    </source>
</evidence>
<dbReference type="PROSITE" id="PS50893">
    <property type="entry name" value="ABC_TRANSPORTER_2"/>
    <property type="match status" value="1"/>
</dbReference>
<proteinExistence type="inferred from homology"/>
<organism evidence="6 7">
    <name type="scientific">Geovibrio thiophilus</name>
    <dbReference type="NCBI Taxonomy" id="139438"/>
    <lineage>
        <taxon>Bacteria</taxon>
        <taxon>Pseudomonadati</taxon>
        <taxon>Deferribacterota</taxon>
        <taxon>Deferribacteres</taxon>
        <taxon>Deferribacterales</taxon>
        <taxon>Geovibrionaceae</taxon>
        <taxon>Geovibrio</taxon>
    </lineage>
</organism>
<keyword evidence="4 6" id="KW-0067">ATP-binding</keyword>
<dbReference type="OrthoDB" id="9782163at2"/>
<evidence type="ECO:0000256" key="2">
    <source>
        <dbReference type="ARBA" id="ARBA00022448"/>
    </source>
</evidence>
<feature type="domain" description="ABC transporter" evidence="5">
    <location>
        <begin position="5"/>
        <end position="216"/>
    </location>
</feature>
<evidence type="ECO:0000313" key="7">
    <source>
        <dbReference type="Proteomes" id="UP000287502"/>
    </source>
</evidence>
<dbReference type="InterPro" id="IPR017871">
    <property type="entry name" value="ABC_transporter-like_CS"/>
</dbReference>
<dbReference type="Proteomes" id="UP000287502">
    <property type="component" value="Chromosome"/>
</dbReference>
<dbReference type="PANTHER" id="PTHR43553:SF24">
    <property type="entry name" value="ENERGY-COUPLING FACTOR TRANSPORTER ATP-BINDING PROTEIN ECFA1"/>
    <property type="match status" value="1"/>
</dbReference>
<gene>
    <name evidence="6" type="ORF">EP073_01845</name>
</gene>
<dbReference type="InterPro" id="IPR015856">
    <property type="entry name" value="ABC_transpr_CbiO/EcfA_su"/>
</dbReference>
<sequence length="216" mass="23675">MSCTLSLNSISCRTADKILFENVSINLTHKDKIAVLGPNGAGKTTLLKAIVGLGAVCGGHVEIHHRKLVTEKDFTQARREIGFLFQDPDDQIIAPTVIEEVAFGLLNDGMKQPEAVAKAEAMLSELHIRHLRDRVTLNLSGGEKKMVALASVLVMKPEILLLDEPSAALDKKSEDKLAEILRDIDKTMLIVSHDLNFIEKIGARKMFLTEKGLVEG</sequence>
<dbReference type="AlphaFoldDB" id="A0A3R5XW92"/>
<evidence type="ECO:0000256" key="1">
    <source>
        <dbReference type="ARBA" id="ARBA00005417"/>
    </source>
</evidence>
<dbReference type="EMBL" id="CP035108">
    <property type="protein sequence ID" value="QAR32182.1"/>
    <property type="molecule type" value="Genomic_DNA"/>
</dbReference>
<keyword evidence="2" id="KW-0813">Transport</keyword>
<dbReference type="InterPro" id="IPR027417">
    <property type="entry name" value="P-loop_NTPase"/>
</dbReference>
<evidence type="ECO:0000313" key="6">
    <source>
        <dbReference type="EMBL" id="QAR32182.1"/>
    </source>
</evidence>
<dbReference type="InterPro" id="IPR050095">
    <property type="entry name" value="ECF_ABC_transporter_ATP-bd"/>
</dbReference>
<protein>
    <submittedName>
        <fullName evidence="6">ABC transporter ATP-binding protein</fullName>
    </submittedName>
</protein>
<evidence type="ECO:0000259" key="5">
    <source>
        <dbReference type="PROSITE" id="PS50893"/>
    </source>
</evidence>
<name>A0A3R5XW92_9BACT</name>